<feature type="transmembrane region" description="Helical" evidence="6">
    <location>
        <begin position="300"/>
        <end position="324"/>
    </location>
</feature>
<dbReference type="Pfam" id="PF13520">
    <property type="entry name" value="AA_permease_2"/>
    <property type="match status" value="1"/>
</dbReference>
<reference evidence="7 8" key="1">
    <citation type="submission" date="2022-12" db="EMBL/GenBank/DDBJ databases">
        <title>Genomic features and morphological characterization of a novel Knufia sp. strain isolated from spacecraft assembly facility.</title>
        <authorList>
            <person name="Teixeira M."/>
            <person name="Chander A.M."/>
            <person name="Stajich J.E."/>
            <person name="Venkateswaran K."/>
        </authorList>
    </citation>
    <scope>NUCLEOTIDE SEQUENCE [LARGE SCALE GENOMIC DNA]</scope>
    <source>
        <strain evidence="7 8">FJI-L2-BK-P2</strain>
    </source>
</reference>
<feature type="transmembrane region" description="Helical" evidence="6">
    <location>
        <begin position="87"/>
        <end position="112"/>
    </location>
</feature>
<feature type="transmembrane region" description="Helical" evidence="6">
    <location>
        <begin position="361"/>
        <end position="379"/>
    </location>
</feature>
<keyword evidence="2" id="KW-0813">Transport</keyword>
<comment type="caution">
    <text evidence="7">The sequence shown here is derived from an EMBL/GenBank/DDBJ whole genome shotgun (WGS) entry which is preliminary data.</text>
</comment>
<keyword evidence="5 6" id="KW-0472">Membrane</keyword>
<evidence type="ECO:0000313" key="8">
    <source>
        <dbReference type="Proteomes" id="UP001316803"/>
    </source>
</evidence>
<keyword evidence="8" id="KW-1185">Reference proteome</keyword>
<evidence type="ECO:0000256" key="1">
    <source>
        <dbReference type="ARBA" id="ARBA00004141"/>
    </source>
</evidence>
<dbReference type="PIRSF" id="PIRSF006060">
    <property type="entry name" value="AA_transporter"/>
    <property type="match status" value="1"/>
</dbReference>
<feature type="transmembrane region" description="Helical" evidence="6">
    <location>
        <begin position="427"/>
        <end position="451"/>
    </location>
</feature>
<sequence length="515" mass="55244">MASANEKGGQKQTAVHESMGHSLNPITSVAAGEVTDKFTAVQGHSPVLRKNFSTLASLGLGFSITNSWIGYAASFGPNVVFAGPQSAIFGLLVAAVIQFFITLGLSEVASAFPSSGGQYHAVWLIASEKTKRFAAYIVGWCPSLAVPWNLYLIYLAVILATAIPISLAHKFEHIVTQFGLGCSILGAAITFIVLLSMKGETRSASEVFGHSAGTSGWNHDTAWVLGICNSLYALVATDAAIHVAEEMLAPSSQIPFILNTTILIGFVTTFPLIIVMMFTITDLDAVLSWPLPSLEVYYQATGSAAAATALQLILTICLFTAIFAEWITCSRMVWSFARDNGTPFPQFFAHVDAKKKIPVRAMYVSMGFCALYGLLYFASSTAFNPIVTSSIICLNLTYVVPQAILLFRGRTLLPTRALSLGPFGYFVNGFSLFVVVIVSILLCFPIGIPVATDSMNYTSAVLAGLFIIVLGLWFTIGKNFSGPAVDADNMESLAAQVYTGKRKFLGITWKTMKAA</sequence>
<dbReference type="PANTHER" id="PTHR45649">
    <property type="entry name" value="AMINO-ACID PERMEASE BAT1"/>
    <property type="match status" value="1"/>
</dbReference>
<dbReference type="GO" id="GO:0022857">
    <property type="term" value="F:transmembrane transporter activity"/>
    <property type="evidence" value="ECO:0007669"/>
    <property type="project" value="InterPro"/>
</dbReference>
<evidence type="ECO:0000256" key="3">
    <source>
        <dbReference type="ARBA" id="ARBA00022692"/>
    </source>
</evidence>
<dbReference type="GO" id="GO:0016020">
    <property type="term" value="C:membrane"/>
    <property type="evidence" value="ECO:0007669"/>
    <property type="project" value="UniProtKB-SubCell"/>
</dbReference>
<evidence type="ECO:0000256" key="5">
    <source>
        <dbReference type="ARBA" id="ARBA00023136"/>
    </source>
</evidence>
<evidence type="ECO:0000256" key="2">
    <source>
        <dbReference type="ARBA" id="ARBA00022448"/>
    </source>
</evidence>
<feature type="transmembrane region" description="Helical" evidence="6">
    <location>
        <begin position="256"/>
        <end position="280"/>
    </location>
</feature>
<dbReference type="AlphaFoldDB" id="A0AAN8I351"/>
<comment type="subcellular location">
    <subcellularLocation>
        <location evidence="1">Membrane</location>
        <topology evidence="1">Multi-pass membrane protein</topology>
    </subcellularLocation>
</comment>
<protein>
    <recommendedName>
        <fullName evidence="9">Choline transport protein</fullName>
    </recommendedName>
</protein>
<evidence type="ECO:0000256" key="4">
    <source>
        <dbReference type="ARBA" id="ARBA00022989"/>
    </source>
</evidence>
<evidence type="ECO:0000313" key="7">
    <source>
        <dbReference type="EMBL" id="KAK5947916.1"/>
    </source>
</evidence>
<feature type="transmembrane region" description="Helical" evidence="6">
    <location>
        <begin position="55"/>
        <end position="75"/>
    </location>
</feature>
<keyword evidence="3 6" id="KW-0812">Transmembrane</keyword>
<gene>
    <name evidence="7" type="ORF">OHC33_011073</name>
</gene>
<feature type="transmembrane region" description="Helical" evidence="6">
    <location>
        <begin position="385"/>
        <end position="407"/>
    </location>
</feature>
<dbReference type="EMBL" id="JAKLMC020000059">
    <property type="protein sequence ID" value="KAK5947916.1"/>
    <property type="molecule type" value="Genomic_DNA"/>
</dbReference>
<dbReference type="Gene3D" id="1.20.1740.10">
    <property type="entry name" value="Amino acid/polyamine transporter I"/>
    <property type="match status" value="1"/>
</dbReference>
<organism evidence="7 8">
    <name type="scientific">Knufia fluminis</name>
    <dbReference type="NCBI Taxonomy" id="191047"/>
    <lineage>
        <taxon>Eukaryota</taxon>
        <taxon>Fungi</taxon>
        <taxon>Dikarya</taxon>
        <taxon>Ascomycota</taxon>
        <taxon>Pezizomycotina</taxon>
        <taxon>Eurotiomycetes</taxon>
        <taxon>Chaetothyriomycetidae</taxon>
        <taxon>Chaetothyriales</taxon>
        <taxon>Trichomeriaceae</taxon>
        <taxon>Knufia</taxon>
    </lineage>
</organism>
<proteinExistence type="predicted"/>
<feature type="transmembrane region" description="Helical" evidence="6">
    <location>
        <begin position="133"/>
        <end position="162"/>
    </location>
</feature>
<dbReference type="PANTHER" id="PTHR45649:SF11">
    <property type="entry name" value="TRANSPORTER, PUTATIVE (EUROFUNG)-RELATED"/>
    <property type="match status" value="1"/>
</dbReference>
<evidence type="ECO:0008006" key="9">
    <source>
        <dbReference type="Google" id="ProtNLM"/>
    </source>
</evidence>
<dbReference type="InterPro" id="IPR002293">
    <property type="entry name" value="AA/rel_permease1"/>
</dbReference>
<evidence type="ECO:0000256" key="6">
    <source>
        <dbReference type="SAM" id="Phobius"/>
    </source>
</evidence>
<name>A0AAN8I351_9EURO</name>
<keyword evidence="4 6" id="KW-1133">Transmembrane helix</keyword>
<accession>A0AAN8I351</accession>
<feature type="transmembrane region" description="Helical" evidence="6">
    <location>
        <begin position="457"/>
        <end position="476"/>
    </location>
</feature>
<dbReference type="Proteomes" id="UP001316803">
    <property type="component" value="Unassembled WGS sequence"/>
</dbReference>
<feature type="transmembrane region" description="Helical" evidence="6">
    <location>
        <begin position="174"/>
        <end position="195"/>
    </location>
</feature>